<sequence>MIAETPLVGTGASRDGRYAFCLPGQNRFRDPNTAEGYNALVAMILKMPSQLKVGFEGRGDQKGLRAFAFPNGDGQEWVLWSEIASAEGATVQVPPAQSEPSCRHAFETGGEQLRAILEHAGKG</sequence>
<comment type="caution">
    <text evidence="1">The sequence shown here is derived from an EMBL/GenBank/DDBJ whole genome shotgun (WGS) entry which is preliminary data.</text>
</comment>
<evidence type="ECO:0000313" key="1">
    <source>
        <dbReference type="EMBL" id="PIL19737.1"/>
    </source>
</evidence>
<reference evidence="1 2" key="1">
    <citation type="submission" date="2013-09" db="EMBL/GenBank/DDBJ databases">
        <title>Genome sequencing of Phaeobacter antarcticus sp. nov. SM1211.</title>
        <authorList>
            <person name="Zhang X.-Y."/>
            <person name="Liu C."/>
            <person name="Chen X.-L."/>
            <person name="Xie B.-B."/>
            <person name="Qin Q.-L."/>
            <person name="Rong J.-C."/>
            <person name="Zhang Y.-Z."/>
        </authorList>
    </citation>
    <scope>NUCLEOTIDE SEQUENCE [LARGE SCALE GENOMIC DNA]</scope>
    <source>
        <strain evidence="1 2">SM1211</strain>
    </source>
</reference>
<accession>A0A2G8RDW0</accession>
<proteinExistence type="predicted"/>
<dbReference type="AlphaFoldDB" id="A0A2G8RDW0"/>
<gene>
    <name evidence="1" type="ORF">P775_13090</name>
</gene>
<dbReference type="EMBL" id="AWWI01000089">
    <property type="protein sequence ID" value="PIL19737.1"/>
    <property type="molecule type" value="Genomic_DNA"/>
</dbReference>
<keyword evidence="2" id="KW-1185">Reference proteome</keyword>
<dbReference type="Proteomes" id="UP000231259">
    <property type="component" value="Unassembled WGS sequence"/>
</dbReference>
<name>A0A2G8RDW0_9RHOB</name>
<evidence type="ECO:0000313" key="2">
    <source>
        <dbReference type="Proteomes" id="UP000231259"/>
    </source>
</evidence>
<organism evidence="1 2">
    <name type="scientific">Puniceibacterium antarcticum</name>
    <dbReference type="NCBI Taxonomy" id="1206336"/>
    <lineage>
        <taxon>Bacteria</taxon>
        <taxon>Pseudomonadati</taxon>
        <taxon>Pseudomonadota</taxon>
        <taxon>Alphaproteobacteria</taxon>
        <taxon>Rhodobacterales</taxon>
        <taxon>Paracoccaceae</taxon>
        <taxon>Puniceibacterium</taxon>
    </lineage>
</organism>
<protein>
    <submittedName>
        <fullName evidence="1">Uncharacterized protein</fullName>
    </submittedName>
</protein>